<dbReference type="PIRSF" id="PIRSF029171">
    <property type="entry name" value="Esterase_LipA"/>
    <property type="match status" value="1"/>
</dbReference>
<evidence type="ECO:0000313" key="2">
    <source>
        <dbReference type="Proteomes" id="UP000318199"/>
    </source>
</evidence>
<dbReference type="SUPFAM" id="SSF53474">
    <property type="entry name" value="alpha/beta-Hydrolases"/>
    <property type="match status" value="1"/>
</dbReference>
<dbReference type="InterPro" id="IPR005152">
    <property type="entry name" value="Lipase_secreted"/>
</dbReference>
<dbReference type="AlphaFoldDB" id="A0A562ZMN6"/>
<reference evidence="1 2" key="1">
    <citation type="submission" date="2019-07" db="EMBL/GenBank/DDBJ databases">
        <title>Caenimonas sedimenti sp. nov., isolated from activated sludge.</title>
        <authorList>
            <person name="Xu J."/>
        </authorList>
    </citation>
    <scope>NUCLEOTIDE SEQUENCE [LARGE SCALE GENOMIC DNA]</scope>
    <source>
        <strain evidence="1 2">HX-9-20</strain>
    </source>
</reference>
<evidence type="ECO:0000313" key="1">
    <source>
        <dbReference type="EMBL" id="TWO69677.1"/>
    </source>
</evidence>
<dbReference type="GO" id="GO:0004806">
    <property type="term" value="F:triacylglycerol lipase activity"/>
    <property type="evidence" value="ECO:0007669"/>
    <property type="project" value="InterPro"/>
</dbReference>
<dbReference type="EMBL" id="VOBQ01000014">
    <property type="protein sequence ID" value="TWO69677.1"/>
    <property type="molecule type" value="Genomic_DNA"/>
</dbReference>
<dbReference type="PROSITE" id="PS51257">
    <property type="entry name" value="PROKAR_LIPOPROTEIN"/>
    <property type="match status" value="1"/>
</dbReference>
<organism evidence="1 2">
    <name type="scientific">Caenimonas sedimenti</name>
    <dbReference type="NCBI Taxonomy" id="2596921"/>
    <lineage>
        <taxon>Bacteria</taxon>
        <taxon>Pseudomonadati</taxon>
        <taxon>Pseudomonadota</taxon>
        <taxon>Betaproteobacteria</taxon>
        <taxon>Burkholderiales</taxon>
        <taxon>Comamonadaceae</taxon>
        <taxon>Caenimonas</taxon>
    </lineage>
</organism>
<dbReference type="Pfam" id="PF03583">
    <property type="entry name" value="LIP"/>
    <property type="match status" value="1"/>
</dbReference>
<sequence length="435" mass="45236">MQRRLMLTAVAAAALLAACGGGDDEYRGSLVEDPVTITTLTAAQINAGTASSGLQPITGLAKCDVRVVALNYRTPGAKGEPSNSSGALLVPAGACATQSHPLVAYAKGTDVQKPRTLANPADGETFLLAAMYAAQGYAVVATDYLGFAKSAHTYHPYLHAESEATTVIDSIRAARRAAGIQGATLNGRVMLTGYSQGGHSSMAAHRAIEAFHAGEINVVAGAHLAGPYNLSGSFKLPDAIAGYQFFVPYLVTGYQKIYGNIYADPTQAFKAPYASYIESLLPSPDLTYTTLVTTGKLPGGPGVTPNQARDAIFQPGFISDSQTNPNNNLFLAAKRNDLLGWTPKAKTLLCGGAGDPTVPPAVHMTVAKADFDARGVTTVSVVDVDPAIRAAFGVGGAAPTNPASAEFATYYGNYHGTYEPPFCHAQARGLFDTVK</sequence>
<keyword evidence="2" id="KW-1185">Reference proteome</keyword>
<protein>
    <submittedName>
        <fullName evidence="1">Esterase</fullName>
    </submittedName>
</protein>
<dbReference type="Gene3D" id="3.40.50.1820">
    <property type="entry name" value="alpha/beta hydrolase"/>
    <property type="match status" value="2"/>
</dbReference>
<gene>
    <name evidence="1" type="ORF">FN976_17760</name>
</gene>
<accession>A0A562ZMN6</accession>
<comment type="caution">
    <text evidence="1">The sequence shown here is derived from an EMBL/GenBank/DDBJ whole genome shotgun (WGS) entry which is preliminary data.</text>
</comment>
<name>A0A562ZMN6_9BURK</name>
<dbReference type="OrthoDB" id="9798122at2"/>
<dbReference type="PANTHER" id="PTHR34853">
    <property type="match status" value="1"/>
</dbReference>
<dbReference type="InterPro" id="IPR029058">
    <property type="entry name" value="AB_hydrolase_fold"/>
</dbReference>
<dbReference type="PANTHER" id="PTHR34853:SF1">
    <property type="entry name" value="LIPASE 5"/>
    <property type="match status" value="1"/>
</dbReference>
<dbReference type="GO" id="GO:0016042">
    <property type="term" value="P:lipid catabolic process"/>
    <property type="evidence" value="ECO:0007669"/>
    <property type="project" value="InterPro"/>
</dbReference>
<dbReference type="Gene3D" id="1.10.260.160">
    <property type="match status" value="1"/>
</dbReference>
<proteinExistence type="predicted"/>
<dbReference type="Proteomes" id="UP000318199">
    <property type="component" value="Unassembled WGS sequence"/>
</dbReference>
<dbReference type="RefSeq" id="WP_145894392.1">
    <property type="nucleotide sequence ID" value="NZ_VOBQ01000014.1"/>
</dbReference>